<dbReference type="Proteomes" id="UP000290649">
    <property type="component" value="Unassembled WGS sequence"/>
</dbReference>
<evidence type="ECO:0000313" key="18">
    <source>
        <dbReference type="Proteomes" id="UP000290649"/>
    </source>
</evidence>
<protein>
    <recommendedName>
        <fullName evidence="8">L-lactate oxidase</fullName>
        <ecNumber evidence="3">1.1.3.15</ecNumber>
    </recommendedName>
    <alternativeName>
        <fullName evidence="13">(S)-2-hydroxy-acid oxidase</fullName>
    </alternativeName>
</protein>
<evidence type="ECO:0000256" key="15">
    <source>
        <dbReference type="PIRSR" id="PIRSR000138-2"/>
    </source>
</evidence>
<dbReference type="AlphaFoldDB" id="A0A4Q0VXY7"/>
<feature type="binding site" evidence="15">
    <location>
        <position position="30"/>
    </location>
    <ligand>
        <name>glyoxylate</name>
        <dbReference type="ChEBI" id="CHEBI:36655"/>
    </ligand>
</feature>
<dbReference type="InterPro" id="IPR008259">
    <property type="entry name" value="FMN_hydac_DH_AS"/>
</dbReference>
<feature type="binding site" evidence="15">
    <location>
        <position position="134"/>
    </location>
    <ligand>
        <name>FMN</name>
        <dbReference type="ChEBI" id="CHEBI:58210"/>
    </ligand>
</feature>
<dbReference type="EC" id="1.1.3.15" evidence="3"/>
<dbReference type="InterPro" id="IPR013785">
    <property type="entry name" value="Aldolase_TIM"/>
</dbReference>
<evidence type="ECO:0000256" key="13">
    <source>
        <dbReference type="ARBA" id="ARBA00079803"/>
    </source>
</evidence>
<comment type="caution">
    <text evidence="17">The sequence shown here is derived from an EMBL/GenBank/DDBJ whole genome shotgun (WGS) entry which is preliminary data.</text>
</comment>
<evidence type="ECO:0000256" key="12">
    <source>
        <dbReference type="ARBA" id="ARBA00052949"/>
    </source>
</evidence>
<dbReference type="GO" id="GO:0003973">
    <property type="term" value="F:(S)-2-hydroxy-acid oxidase activity"/>
    <property type="evidence" value="ECO:0007669"/>
    <property type="project" value="UniProtKB-EC"/>
</dbReference>
<feature type="domain" description="FMN hydroxy acid dehydrogenase" evidence="16">
    <location>
        <begin position="4"/>
        <end position="371"/>
    </location>
</feature>
<feature type="binding site" evidence="15">
    <location>
        <begin position="83"/>
        <end position="85"/>
    </location>
    <ligand>
        <name>FMN</name>
        <dbReference type="ChEBI" id="CHEBI:58210"/>
    </ligand>
</feature>
<organism evidence="17 18">
    <name type="scientific">Anaerobacillus alkaliphilus</name>
    <dbReference type="NCBI Taxonomy" id="1548597"/>
    <lineage>
        <taxon>Bacteria</taxon>
        <taxon>Bacillati</taxon>
        <taxon>Bacillota</taxon>
        <taxon>Bacilli</taxon>
        <taxon>Bacillales</taxon>
        <taxon>Bacillaceae</taxon>
        <taxon>Anaerobacillus</taxon>
    </lineage>
</organism>
<evidence type="ECO:0000256" key="5">
    <source>
        <dbReference type="ARBA" id="ARBA00022643"/>
    </source>
</evidence>
<evidence type="ECO:0000259" key="16">
    <source>
        <dbReference type="PROSITE" id="PS51349"/>
    </source>
</evidence>
<evidence type="ECO:0000256" key="9">
    <source>
        <dbReference type="ARBA" id="ARBA00048754"/>
    </source>
</evidence>
<gene>
    <name evidence="17" type="ORF">DS745_04275</name>
</gene>
<feature type="binding site" evidence="15">
    <location>
        <begin position="299"/>
        <end position="303"/>
    </location>
    <ligand>
        <name>FMN</name>
        <dbReference type="ChEBI" id="CHEBI:58210"/>
    </ligand>
</feature>
<dbReference type="EMBL" id="QOUX01000001">
    <property type="protein sequence ID" value="RXJ04607.1"/>
    <property type="molecule type" value="Genomic_DNA"/>
</dbReference>
<comment type="catalytic activity">
    <reaction evidence="11">
        <text>2-hydroxyoctadecanoate + O2 = 2-oxooctadecanoate + H2O2</text>
        <dbReference type="Rhea" id="RHEA:68964"/>
        <dbReference type="ChEBI" id="CHEBI:15379"/>
        <dbReference type="ChEBI" id="CHEBI:16240"/>
        <dbReference type="ChEBI" id="CHEBI:17162"/>
        <dbReference type="ChEBI" id="CHEBI:76724"/>
    </reaction>
</comment>
<dbReference type="PANTHER" id="PTHR10578">
    <property type="entry name" value="S -2-HYDROXY-ACID OXIDASE-RELATED"/>
    <property type="match status" value="1"/>
</dbReference>
<evidence type="ECO:0000313" key="17">
    <source>
        <dbReference type="EMBL" id="RXJ04607.1"/>
    </source>
</evidence>
<feature type="active site" description="Proton acceptor" evidence="14">
    <location>
        <position position="268"/>
    </location>
</feature>
<dbReference type="RefSeq" id="WP_129076974.1">
    <property type="nucleotide sequence ID" value="NZ_QOUX01000001.1"/>
</dbReference>
<accession>A0A4Q0VXY7</accession>
<evidence type="ECO:0000256" key="1">
    <source>
        <dbReference type="ARBA" id="ARBA00000616"/>
    </source>
</evidence>
<dbReference type="InterPro" id="IPR037396">
    <property type="entry name" value="FMN_HAD"/>
</dbReference>
<feature type="binding site" evidence="15">
    <location>
        <position position="268"/>
    </location>
    <ligand>
        <name>glyoxylate</name>
        <dbReference type="ChEBI" id="CHEBI:36655"/>
    </ligand>
</feature>
<keyword evidence="5 15" id="KW-0288">FMN</keyword>
<evidence type="ECO:0000256" key="6">
    <source>
        <dbReference type="ARBA" id="ARBA00023002"/>
    </source>
</evidence>
<keyword evidence="6" id="KW-0560">Oxidoreductase</keyword>
<dbReference type="PANTHER" id="PTHR10578:SF143">
    <property type="entry name" value="FMN-DEPENDENT ALPHA-HYDROXY ACID DEHYDROGENASE PB1A11.03"/>
    <property type="match status" value="1"/>
</dbReference>
<proteinExistence type="inferred from homology"/>
<dbReference type="PROSITE" id="PS51349">
    <property type="entry name" value="FMN_HYDROXY_ACID_DH_2"/>
    <property type="match status" value="1"/>
</dbReference>
<dbReference type="SUPFAM" id="SSF51395">
    <property type="entry name" value="FMN-linked oxidoreductases"/>
    <property type="match status" value="1"/>
</dbReference>
<keyword evidence="4 15" id="KW-0285">Flavoprotein</keyword>
<evidence type="ECO:0000256" key="7">
    <source>
        <dbReference type="ARBA" id="ARBA00024042"/>
    </source>
</evidence>
<dbReference type="FunFam" id="3.20.20.70:FF:000029">
    <property type="entry name" value="L-lactate dehydrogenase"/>
    <property type="match status" value="1"/>
</dbReference>
<comment type="catalytic activity">
    <reaction evidence="12">
        <text>2-hydroxyoctanoate + O2 = 2-oxooctanoate + H2O2</text>
        <dbReference type="Rhea" id="RHEA:67940"/>
        <dbReference type="ChEBI" id="CHEBI:15379"/>
        <dbReference type="ChEBI" id="CHEBI:16240"/>
        <dbReference type="ChEBI" id="CHEBI:133514"/>
        <dbReference type="ChEBI" id="CHEBI:176689"/>
    </reaction>
</comment>
<evidence type="ECO:0000256" key="10">
    <source>
        <dbReference type="ARBA" id="ARBA00050549"/>
    </source>
</evidence>
<feature type="binding site" evidence="15">
    <location>
        <position position="244"/>
    </location>
    <ligand>
        <name>FMN</name>
        <dbReference type="ChEBI" id="CHEBI:58210"/>
    </ligand>
</feature>
<dbReference type="Gene3D" id="3.20.20.70">
    <property type="entry name" value="Aldolase class I"/>
    <property type="match status" value="1"/>
</dbReference>
<feature type="binding site" evidence="15">
    <location>
        <begin position="322"/>
        <end position="323"/>
    </location>
    <ligand>
        <name>FMN</name>
        <dbReference type="ChEBI" id="CHEBI:58210"/>
    </ligand>
</feature>
<feature type="binding site" evidence="15">
    <location>
        <position position="162"/>
    </location>
    <ligand>
        <name>FMN</name>
        <dbReference type="ChEBI" id="CHEBI:58210"/>
    </ligand>
</feature>
<dbReference type="Pfam" id="PF01070">
    <property type="entry name" value="FMN_dh"/>
    <property type="match status" value="1"/>
</dbReference>
<comment type="catalytic activity">
    <reaction evidence="9">
        <text>(S)-lactate + O2 = pyruvate + H2O2</text>
        <dbReference type="Rhea" id="RHEA:55868"/>
        <dbReference type="ChEBI" id="CHEBI:15361"/>
        <dbReference type="ChEBI" id="CHEBI:15379"/>
        <dbReference type="ChEBI" id="CHEBI:16240"/>
        <dbReference type="ChEBI" id="CHEBI:16651"/>
    </reaction>
    <physiologicalReaction direction="left-to-right" evidence="9">
        <dbReference type="Rhea" id="RHEA:55869"/>
    </physiologicalReaction>
</comment>
<feature type="binding site" evidence="15">
    <location>
        <position position="171"/>
    </location>
    <ligand>
        <name>glyoxylate</name>
        <dbReference type="ChEBI" id="CHEBI:36655"/>
    </ligand>
</feature>
<dbReference type="PIRSF" id="PIRSF000138">
    <property type="entry name" value="Al-hdrx_acd_dh"/>
    <property type="match status" value="1"/>
</dbReference>
<name>A0A4Q0VXY7_9BACI</name>
<comment type="similarity">
    <text evidence="7">Belongs to the FMN-dependent alpha-hydroxy acid dehydrogenase family.</text>
</comment>
<dbReference type="InterPro" id="IPR012133">
    <property type="entry name" value="Alpha-hydoxy_acid_DH_FMN"/>
</dbReference>
<dbReference type="GO" id="GO:0010181">
    <property type="term" value="F:FMN binding"/>
    <property type="evidence" value="ECO:0007669"/>
    <property type="project" value="InterPro"/>
</dbReference>
<keyword evidence="18" id="KW-1185">Reference proteome</keyword>
<evidence type="ECO:0000256" key="4">
    <source>
        <dbReference type="ARBA" id="ARBA00022630"/>
    </source>
</evidence>
<dbReference type="OrthoDB" id="9770452at2"/>
<comment type="cofactor">
    <cofactor evidence="2">
        <name>FMN</name>
        <dbReference type="ChEBI" id="CHEBI:58210"/>
    </cofactor>
</comment>
<reference evidence="17 18" key="1">
    <citation type="journal article" date="2019" name="Int. J. Syst. Evol. Microbiol.">
        <title>Anaerobacillus alkaliphilus sp. nov., a novel alkaliphilic and moderately halophilic bacterium.</title>
        <authorList>
            <person name="Borsodi A.K."/>
            <person name="Aszalos J.M."/>
            <person name="Bihari P."/>
            <person name="Nagy I."/>
            <person name="Schumann P."/>
            <person name="Sproer C."/>
            <person name="Kovacs A.L."/>
            <person name="Boka K."/>
            <person name="Dobosy P."/>
            <person name="Ovari M."/>
            <person name="Szili-Kovacs T."/>
            <person name="Toth E."/>
        </authorList>
    </citation>
    <scope>NUCLEOTIDE SEQUENCE [LARGE SCALE GENOMIC DNA]</scope>
    <source>
        <strain evidence="17 18">B16-10</strain>
    </source>
</reference>
<evidence type="ECO:0000256" key="8">
    <source>
        <dbReference type="ARBA" id="ARBA00029513"/>
    </source>
</evidence>
<comment type="catalytic activity">
    <reaction evidence="10">
        <text>mandelate + O2 = phenylglyoxylate + H2O2</text>
        <dbReference type="Rhea" id="RHEA:68968"/>
        <dbReference type="ChEBI" id="CHEBI:15379"/>
        <dbReference type="ChEBI" id="CHEBI:16240"/>
        <dbReference type="ChEBI" id="CHEBI:25147"/>
        <dbReference type="ChEBI" id="CHEBI:36656"/>
    </reaction>
</comment>
<comment type="catalytic activity">
    <reaction evidence="1">
        <text>a (2S)-2-hydroxycarboxylate + O2 = a 2-oxocarboxylate + H2O2</text>
        <dbReference type="Rhea" id="RHEA:16789"/>
        <dbReference type="ChEBI" id="CHEBI:15379"/>
        <dbReference type="ChEBI" id="CHEBI:16240"/>
        <dbReference type="ChEBI" id="CHEBI:35179"/>
        <dbReference type="ChEBI" id="CHEBI:58123"/>
        <dbReference type="EC" id="1.1.3.15"/>
    </reaction>
</comment>
<evidence type="ECO:0000256" key="2">
    <source>
        <dbReference type="ARBA" id="ARBA00001917"/>
    </source>
</evidence>
<feature type="binding site" evidence="15">
    <location>
        <position position="112"/>
    </location>
    <ligand>
        <name>FMN</name>
        <dbReference type="ChEBI" id="CHEBI:58210"/>
    </ligand>
</feature>
<evidence type="ECO:0000256" key="3">
    <source>
        <dbReference type="ARBA" id="ARBA00013087"/>
    </source>
</evidence>
<feature type="binding site" evidence="15">
    <location>
        <position position="136"/>
    </location>
    <ligand>
        <name>glyoxylate</name>
        <dbReference type="ChEBI" id="CHEBI:36655"/>
    </ligand>
</feature>
<dbReference type="InterPro" id="IPR000262">
    <property type="entry name" value="FMN-dep_DH"/>
</dbReference>
<feature type="binding site" evidence="15">
    <location>
        <position position="266"/>
    </location>
    <ligand>
        <name>FMN</name>
        <dbReference type="ChEBI" id="CHEBI:58210"/>
    </ligand>
</feature>
<evidence type="ECO:0000256" key="11">
    <source>
        <dbReference type="ARBA" id="ARBA00050773"/>
    </source>
</evidence>
<evidence type="ECO:0000256" key="14">
    <source>
        <dbReference type="PIRSR" id="PIRSR000138-1"/>
    </source>
</evidence>
<sequence length="371" mass="40172">MGSVDLSTLKVVEEWERKAKEILPKGAYDYVNSGSGKEETSTKNVQVFSKWSLVPRMLRNVKTSSLATKLWGVTLATPVMLAPVGFQTVIHPSGELAAAKASDKLGIPYITSTVSSYNIEAIALAAPTTPKFFQLYWPGDDEIAVSFVRRAEQSGYTAIVLTVDTSVIGYRERDLQNQYFPLRQGAGMANYLSDPIFQKKYNAEGSNEQTELIGKIAPLIFNQTLTWEKVAWLKTKTSLPVIIKGILHPADAKLAKAYGVDGVVVSNHGGRQLDGAISSLEALPAIAKELKGEMPIFFDGGIRRGSDIIKALALGADFVCVGRLYAYGLAFGVEGVYTVLKNLISDLDVSLALTGVTSISEVDDTIIVKNT</sequence>
<dbReference type="PROSITE" id="PS00557">
    <property type="entry name" value="FMN_HYDROXY_ACID_DH_1"/>
    <property type="match status" value="1"/>
</dbReference>
<feature type="binding site" evidence="15">
    <location>
        <position position="271"/>
    </location>
    <ligand>
        <name>glyoxylate</name>
        <dbReference type="ChEBI" id="CHEBI:36655"/>
    </ligand>
</feature>